<sequence>MDASIKPEIGLVIVDLDDTLWTWFHGWYMSFSALVEGLSQKTGIDEEQLLTSIKKIHEEKGTSEYSWLVDVLPELKEFSGGQSPREFFDDALHAQNSARLRYTKLYPGVLHTLKYVKSQGVKVIAYTESLRFWTEWRVRKLGLDGVIDVIYSSPDHDFPAGESAESMRTLPDSEYGLKYTEHLNVPQGISKPSPQILEVILKAHSVPGRKTIYIGDSLDRDVAMAHAAGVISVYADYGRNHTKAEYDLLRRVTHWTPSEVERERSSVQAAPDYTLTEGLFEILGLFNFGTPIDTESHLEIWKQEVSVQMHFNDLGWRIRSLAFTIFTFVIGAAGFAYENLGRIKLFDSLDISIAALLLPVGFALWLGFWFTDRLWFHTYLKAAVKDSMRQEEILSSAGIPVDLGGSITQASSSRKRKNMKNRAKEEKDSKWWDSSHKLDAFYLLGGVVFAATFLVLWLGQPLP</sequence>
<dbReference type="EMBL" id="JACHDR010000002">
    <property type="protein sequence ID" value="MBB5513993.1"/>
    <property type="molecule type" value="Genomic_DNA"/>
</dbReference>
<dbReference type="Gene3D" id="3.40.50.1000">
    <property type="entry name" value="HAD superfamily/HAD-like"/>
    <property type="match status" value="1"/>
</dbReference>
<proteinExistence type="predicted"/>
<dbReference type="SUPFAM" id="SSF56784">
    <property type="entry name" value="HAD-like"/>
    <property type="match status" value="1"/>
</dbReference>
<protein>
    <submittedName>
        <fullName evidence="2">FMN phosphatase YigB (HAD superfamily)</fullName>
    </submittedName>
</protein>
<dbReference type="Proteomes" id="UP000580797">
    <property type="component" value="Unassembled WGS sequence"/>
</dbReference>
<feature type="transmembrane region" description="Helical" evidence="1">
    <location>
        <begin position="316"/>
        <end position="337"/>
    </location>
</feature>
<keyword evidence="1" id="KW-1133">Transmembrane helix</keyword>
<dbReference type="AlphaFoldDB" id="A0A7W8X1K3"/>
<dbReference type="GO" id="GO:0008967">
    <property type="term" value="F:phosphoglycolate phosphatase activity"/>
    <property type="evidence" value="ECO:0007669"/>
    <property type="project" value="TreeGrafter"/>
</dbReference>
<organism evidence="2 3">
    <name type="scientific">Neomicrococcus aestuarii</name>
    <dbReference type="NCBI Taxonomy" id="556325"/>
    <lineage>
        <taxon>Bacteria</taxon>
        <taxon>Bacillati</taxon>
        <taxon>Actinomycetota</taxon>
        <taxon>Actinomycetes</taxon>
        <taxon>Micrococcales</taxon>
        <taxon>Micrococcaceae</taxon>
        <taxon>Neomicrococcus</taxon>
    </lineage>
</organism>
<dbReference type="GO" id="GO:0006281">
    <property type="term" value="P:DNA repair"/>
    <property type="evidence" value="ECO:0007669"/>
    <property type="project" value="TreeGrafter"/>
</dbReference>
<dbReference type="Pfam" id="PF00702">
    <property type="entry name" value="Hydrolase"/>
    <property type="match status" value="1"/>
</dbReference>
<gene>
    <name evidence="2" type="ORF">HD598_002740</name>
</gene>
<evidence type="ECO:0000313" key="3">
    <source>
        <dbReference type="Proteomes" id="UP000580797"/>
    </source>
</evidence>
<dbReference type="PANTHER" id="PTHR43434:SF1">
    <property type="entry name" value="PHOSPHOGLYCOLATE PHOSPHATASE"/>
    <property type="match status" value="1"/>
</dbReference>
<dbReference type="InterPro" id="IPR050155">
    <property type="entry name" value="HAD-like_hydrolase_sf"/>
</dbReference>
<comment type="caution">
    <text evidence="2">The sequence shown here is derived from an EMBL/GenBank/DDBJ whole genome shotgun (WGS) entry which is preliminary data.</text>
</comment>
<evidence type="ECO:0000313" key="2">
    <source>
        <dbReference type="EMBL" id="MBB5513993.1"/>
    </source>
</evidence>
<dbReference type="SFLD" id="SFLDS00003">
    <property type="entry name" value="Haloacid_Dehalogenase"/>
    <property type="match status" value="1"/>
</dbReference>
<keyword evidence="1" id="KW-0472">Membrane</keyword>
<evidence type="ECO:0000256" key="1">
    <source>
        <dbReference type="SAM" id="Phobius"/>
    </source>
</evidence>
<dbReference type="InterPro" id="IPR036412">
    <property type="entry name" value="HAD-like_sf"/>
</dbReference>
<reference evidence="2 3" key="1">
    <citation type="submission" date="2020-08" db="EMBL/GenBank/DDBJ databases">
        <title>Sequencing the genomes of 1000 actinobacteria strains.</title>
        <authorList>
            <person name="Klenk H.-P."/>
        </authorList>
    </citation>
    <scope>NUCLEOTIDE SEQUENCE [LARGE SCALE GENOMIC DNA]</scope>
    <source>
        <strain evidence="2 3">DSM 105783</strain>
    </source>
</reference>
<dbReference type="InterPro" id="IPR023214">
    <property type="entry name" value="HAD_sf"/>
</dbReference>
<dbReference type="PANTHER" id="PTHR43434">
    <property type="entry name" value="PHOSPHOGLYCOLATE PHOSPHATASE"/>
    <property type="match status" value="1"/>
</dbReference>
<name>A0A7W8X1K3_9MICC</name>
<dbReference type="RefSeq" id="WP_183666987.1">
    <property type="nucleotide sequence ID" value="NZ_BAAARH010000011.1"/>
</dbReference>
<accession>A0A7W8X1K3</accession>
<feature type="transmembrane region" description="Helical" evidence="1">
    <location>
        <begin position="440"/>
        <end position="459"/>
    </location>
</feature>
<dbReference type="SFLD" id="SFLDG01129">
    <property type="entry name" value="C1.5:_HAD__Beta-PGM__Phosphata"/>
    <property type="match status" value="1"/>
</dbReference>
<feature type="transmembrane region" description="Helical" evidence="1">
    <location>
        <begin position="349"/>
        <end position="370"/>
    </location>
</feature>
<keyword evidence="1" id="KW-0812">Transmembrane</keyword>